<accession>A0AAD9YPX7</accession>
<name>A0AAD9YPX7_COLKA</name>
<dbReference type="Proteomes" id="UP001281614">
    <property type="component" value="Unassembled WGS sequence"/>
</dbReference>
<proteinExistence type="predicted"/>
<reference evidence="1" key="1">
    <citation type="submission" date="2023-02" db="EMBL/GenBank/DDBJ databases">
        <title>Colletotrichum kahawae CIFC_Que2 genome sequencing and assembly.</title>
        <authorList>
            <person name="Baroncelli R."/>
        </authorList>
    </citation>
    <scope>NUCLEOTIDE SEQUENCE</scope>
    <source>
        <strain evidence="1">CIFC_Que2</strain>
    </source>
</reference>
<protein>
    <submittedName>
        <fullName evidence="1">Uncharacterized protein</fullName>
    </submittedName>
</protein>
<gene>
    <name evidence="1" type="ORF">CKAH01_13663</name>
</gene>
<evidence type="ECO:0000313" key="2">
    <source>
        <dbReference type="Proteomes" id="UP001281614"/>
    </source>
</evidence>
<sequence length="103" mass="10926">MAPLPELHVNVSGESSRLGSFTDVAVDKPPVESCPLDLQTGIDGELGTMAYRTPRFIYSIVLCGIDLTVPTGRGLSTLQALTSGRNQIAQFAACAWLCSGRQS</sequence>
<comment type="caution">
    <text evidence="1">The sequence shown here is derived from an EMBL/GenBank/DDBJ whole genome shotgun (WGS) entry which is preliminary data.</text>
</comment>
<organism evidence="1 2">
    <name type="scientific">Colletotrichum kahawae</name>
    <name type="common">Coffee berry disease fungus</name>
    <dbReference type="NCBI Taxonomy" id="34407"/>
    <lineage>
        <taxon>Eukaryota</taxon>
        <taxon>Fungi</taxon>
        <taxon>Dikarya</taxon>
        <taxon>Ascomycota</taxon>
        <taxon>Pezizomycotina</taxon>
        <taxon>Sordariomycetes</taxon>
        <taxon>Hypocreomycetidae</taxon>
        <taxon>Glomerellales</taxon>
        <taxon>Glomerellaceae</taxon>
        <taxon>Colletotrichum</taxon>
        <taxon>Colletotrichum gloeosporioides species complex</taxon>
    </lineage>
</organism>
<dbReference type="AlphaFoldDB" id="A0AAD9YPX7"/>
<dbReference type="EMBL" id="VYYT01000060">
    <property type="protein sequence ID" value="KAK2772999.1"/>
    <property type="molecule type" value="Genomic_DNA"/>
</dbReference>
<keyword evidence="2" id="KW-1185">Reference proteome</keyword>
<evidence type="ECO:0000313" key="1">
    <source>
        <dbReference type="EMBL" id="KAK2772999.1"/>
    </source>
</evidence>